<evidence type="ECO:0000259" key="6">
    <source>
        <dbReference type="Pfam" id="PF07993"/>
    </source>
</evidence>
<dbReference type="Pfam" id="PF00501">
    <property type="entry name" value="AMP-binding"/>
    <property type="match status" value="1"/>
</dbReference>
<dbReference type="SUPFAM" id="SSF51735">
    <property type="entry name" value="NAD(P)-binding Rossmann-fold domains"/>
    <property type="match status" value="1"/>
</dbReference>
<feature type="transmembrane region" description="Helical" evidence="3">
    <location>
        <begin position="85"/>
        <end position="104"/>
    </location>
</feature>
<keyword evidence="1" id="KW-0596">Phosphopantetheine</keyword>
<dbReference type="PANTHER" id="PTHR43439:SF2">
    <property type="entry name" value="ENZYME, PUTATIVE (JCVI)-RELATED"/>
    <property type="match status" value="1"/>
</dbReference>
<keyword evidence="3" id="KW-0472">Membrane</keyword>
<evidence type="ECO:0000313" key="8">
    <source>
        <dbReference type="Proteomes" id="UP000308652"/>
    </source>
</evidence>
<dbReference type="OrthoDB" id="429813at2759"/>
<dbReference type="PROSITE" id="PS00455">
    <property type="entry name" value="AMP_BINDING"/>
    <property type="match status" value="1"/>
</dbReference>
<reference evidence="7 8" key="1">
    <citation type="journal article" date="2019" name="Nat. Ecol. Evol.">
        <title>Megaphylogeny resolves global patterns of mushroom evolution.</title>
        <authorList>
            <person name="Varga T."/>
            <person name="Krizsan K."/>
            <person name="Foldi C."/>
            <person name="Dima B."/>
            <person name="Sanchez-Garcia M."/>
            <person name="Sanchez-Ramirez S."/>
            <person name="Szollosi G.J."/>
            <person name="Szarkandi J.G."/>
            <person name="Papp V."/>
            <person name="Albert L."/>
            <person name="Andreopoulos W."/>
            <person name="Angelini C."/>
            <person name="Antonin V."/>
            <person name="Barry K.W."/>
            <person name="Bougher N.L."/>
            <person name="Buchanan P."/>
            <person name="Buyck B."/>
            <person name="Bense V."/>
            <person name="Catcheside P."/>
            <person name="Chovatia M."/>
            <person name="Cooper J."/>
            <person name="Damon W."/>
            <person name="Desjardin D."/>
            <person name="Finy P."/>
            <person name="Geml J."/>
            <person name="Haridas S."/>
            <person name="Hughes K."/>
            <person name="Justo A."/>
            <person name="Karasinski D."/>
            <person name="Kautmanova I."/>
            <person name="Kiss B."/>
            <person name="Kocsube S."/>
            <person name="Kotiranta H."/>
            <person name="LaButti K.M."/>
            <person name="Lechner B.E."/>
            <person name="Liimatainen K."/>
            <person name="Lipzen A."/>
            <person name="Lukacs Z."/>
            <person name="Mihaltcheva S."/>
            <person name="Morgado L.N."/>
            <person name="Niskanen T."/>
            <person name="Noordeloos M.E."/>
            <person name="Ohm R.A."/>
            <person name="Ortiz-Santana B."/>
            <person name="Ovrebo C."/>
            <person name="Racz N."/>
            <person name="Riley R."/>
            <person name="Savchenko A."/>
            <person name="Shiryaev A."/>
            <person name="Soop K."/>
            <person name="Spirin V."/>
            <person name="Szebenyi C."/>
            <person name="Tomsovsky M."/>
            <person name="Tulloss R.E."/>
            <person name="Uehling J."/>
            <person name="Grigoriev I.V."/>
            <person name="Vagvolgyi C."/>
            <person name="Papp T."/>
            <person name="Martin F.M."/>
            <person name="Miettinen O."/>
            <person name="Hibbett D.S."/>
            <person name="Nagy L.G."/>
        </authorList>
    </citation>
    <scope>NUCLEOTIDE SEQUENCE [LARGE SCALE GENOMIC DNA]</scope>
    <source>
        <strain evidence="7 8">CBS 166.37</strain>
    </source>
</reference>
<organism evidence="7 8">
    <name type="scientific">Crucibulum laeve</name>
    <dbReference type="NCBI Taxonomy" id="68775"/>
    <lineage>
        <taxon>Eukaryota</taxon>
        <taxon>Fungi</taxon>
        <taxon>Dikarya</taxon>
        <taxon>Basidiomycota</taxon>
        <taxon>Agaricomycotina</taxon>
        <taxon>Agaricomycetes</taxon>
        <taxon>Agaricomycetidae</taxon>
        <taxon>Agaricales</taxon>
        <taxon>Agaricineae</taxon>
        <taxon>Nidulariaceae</taxon>
        <taxon>Crucibulum</taxon>
    </lineage>
</organism>
<evidence type="ECO:0000259" key="5">
    <source>
        <dbReference type="Pfam" id="PF00550"/>
    </source>
</evidence>
<keyword evidence="2" id="KW-0597">Phosphoprotein</keyword>
<dbReference type="InterPro" id="IPR020845">
    <property type="entry name" value="AMP-binding_CS"/>
</dbReference>
<feature type="domain" description="AMP-dependent synthetase/ligase" evidence="4">
    <location>
        <begin position="37"/>
        <end position="351"/>
    </location>
</feature>
<dbReference type="InterPro" id="IPR009081">
    <property type="entry name" value="PP-bd_ACP"/>
</dbReference>
<keyword evidence="3" id="KW-1133">Transmembrane helix</keyword>
<dbReference type="AlphaFoldDB" id="A0A5C3LXU5"/>
<evidence type="ECO:0000256" key="3">
    <source>
        <dbReference type="SAM" id="Phobius"/>
    </source>
</evidence>
<dbReference type="InterPro" id="IPR042099">
    <property type="entry name" value="ANL_N_sf"/>
</dbReference>
<dbReference type="Pfam" id="PF00550">
    <property type="entry name" value="PP-binding"/>
    <property type="match status" value="1"/>
</dbReference>
<feature type="domain" description="Carrier" evidence="5">
    <location>
        <begin position="577"/>
        <end position="644"/>
    </location>
</feature>
<dbReference type="Gene3D" id="3.40.50.720">
    <property type="entry name" value="NAD(P)-binding Rossmann-like Domain"/>
    <property type="match status" value="1"/>
</dbReference>
<feature type="domain" description="Thioester reductase (TE)" evidence="6">
    <location>
        <begin position="696"/>
        <end position="922"/>
    </location>
</feature>
<evidence type="ECO:0000313" key="7">
    <source>
        <dbReference type="EMBL" id="TFK37750.1"/>
    </source>
</evidence>
<gene>
    <name evidence="7" type="ORF">BDQ12DRAFT_607061</name>
</gene>
<dbReference type="STRING" id="68775.A0A5C3LXU5"/>
<dbReference type="Pfam" id="PF23562">
    <property type="entry name" value="AMP-binding_C_3"/>
    <property type="match status" value="1"/>
</dbReference>
<dbReference type="SUPFAM" id="SSF47336">
    <property type="entry name" value="ACP-like"/>
    <property type="match status" value="1"/>
</dbReference>
<dbReference type="Proteomes" id="UP000308652">
    <property type="component" value="Unassembled WGS sequence"/>
</dbReference>
<dbReference type="PANTHER" id="PTHR43439">
    <property type="entry name" value="PHENYLACETATE-COENZYME A LIGASE"/>
    <property type="match status" value="1"/>
</dbReference>
<evidence type="ECO:0000259" key="4">
    <source>
        <dbReference type="Pfam" id="PF00501"/>
    </source>
</evidence>
<proteinExistence type="predicted"/>
<dbReference type="InterPro" id="IPR000873">
    <property type="entry name" value="AMP-dep_synth/lig_dom"/>
</dbReference>
<dbReference type="SUPFAM" id="SSF56801">
    <property type="entry name" value="Acetyl-CoA synthetase-like"/>
    <property type="match status" value="1"/>
</dbReference>
<evidence type="ECO:0000256" key="2">
    <source>
        <dbReference type="ARBA" id="ARBA00022553"/>
    </source>
</evidence>
<dbReference type="InterPro" id="IPR013120">
    <property type="entry name" value="FAR_NAD-bd"/>
</dbReference>
<keyword evidence="3" id="KW-0812">Transmembrane</keyword>
<dbReference type="InterPro" id="IPR036736">
    <property type="entry name" value="ACP-like_sf"/>
</dbReference>
<dbReference type="InterPro" id="IPR051414">
    <property type="entry name" value="Adenylate-forming_Reductase"/>
</dbReference>
<keyword evidence="8" id="KW-1185">Reference proteome</keyword>
<protein>
    <submittedName>
        <fullName evidence="7">Acetyl-CoA synthetase-like protein</fullName>
    </submittedName>
</protein>
<dbReference type="EMBL" id="ML213606">
    <property type="protein sequence ID" value="TFK37750.1"/>
    <property type="molecule type" value="Genomic_DNA"/>
</dbReference>
<dbReference type="Pfam" id="PF07993">
    <property type="entry name" value="NAD_binding_4"/>
    <property type="match status" value="1"/>
</dbReference>
<name>A0A5C3LXU5_9AGAR</name>
<dbReference type="Gene3D" id="3.40.50.12780">
    <property type="entry name" value="N-terminal domain of ligase-like"/>
    <property type="match status" value="1"/>
</dbReference>
<dbReference type="InterPro" id="IPR036291">
    <property type="entry name" value="NAD(P)-bd_dom_sf"/>
</dbReference>
<evidence type="ECO:0000256" key="1">
    <source>
        <dbReference type="ARBA" id="ARBA00022450"/>
    </source>
</evidence>
<accession>A0A5C3LXU5</accession>
<sequence>MIVVPKTQVLSSSTFTAPPIEDPNITLPELYDFNYEHSPNHPLFVYNDGGVNHTITWGTAVRAVHRASYIVDSIVADTRSSGRPIVAILATNTITFFAVLIGIMRAGCTVFTISPRNGPQAVAHLLEKTNTTHLFVSGEPAIQALSAASLDLLSNAPKAHPLPLYENLYPVNEAEGVWKPFPKQKYELDATALIIHSSGSTSFPKPIYRTHRGIGELTRIPWYGGVDSCGLVFGCHAVPLFHGMGILQVNIIASTGMILGVFKPSRPATVPTPENTLEGAVATNSDVICCAPTFLESWSRVPESVEKLKRFHGIMYGGGPLNKDVGDALAAKGVSIINAYSCTECGQMSQWIPAAQRGLDWEYFQFASHVEPVLKPYPDGTVEVIVKTHEALVPMTINAEVDGVPAYATSDLLIQHPTMPHLFKIYGRVDDQIMLSTGEKTNPGPLETILCQDPKVQAAVIFGRGQPFNGVVVAPKPEFVFDPSNEELLEQFRADIWPTVERMNSFAPTHSRIFKEMVLVESPSKPFMYTAKSTVRRALVISDYDTEIKDLYENVSVGNAQLPDEWTADNVYEFIAGITTRVMNKPLEETDDFFQYGCDSLQATWIQNAIRGAITKTLGVEVAGRIPANLLYQYPSIVSLSAFIWIIMNSADAPAANDRANRAAQMLSTLNRFNGQFPAREANLVEPSLPGQVVMLVGSTGGFGSGILYHLISSPHVSRVYALNRKAPNGDNLRERQEKSLDWDEARCLQSDKVVLLEADMSVAGFGVDPAVYQEMHSTVTHIILNAWRVDFNAVLSSFEANIRMVRNSVDFALSSKLTTIPRVLYISSVAVFNRPKGRGIFAEIPYLDPDAPVGTGYGEAKWIGEQILAAAAEQAGLRPVVVRLGQIVGNRDGYWNEREWFPLIVKSATVTGCIPNVPGTISWIPSFDAAKALTEFLDTDRYFLHLAHPKPITWSYVAEQIAQAVNATLVSYPQWLESLEKDLKDPSLTETEHLKRNPALKILKFYENIDLDEDREPLGIVRLGTTEAANVSPSLAALPALGPDHVQGWLNAWKRSGFIGA</sequence>
<dbReference type="Gene3D" id="1.10.1200.10">
    <property type="entry name" value="ACP-like"/>
    <property type="match status" value="1"/>
</dbReference>